<comment type="caution">
    <text evidence="2">The sequence shown here is derived from an EMBL/GenBank/DDBJ whole genome shotgun (WGS) entry which is preliminary data.</text>
</comment>
<reference evidence="2" key="1">
    <citation type="journal article" date="2023" name="Mol. Phylogenet. Evol.">
        <title>Genome-scale phylogeny and comparative genomics of the fungal order Sordariales.</title>
        <authorList>
            <person name="Hensen N."/>
            <person name="Bonometti L."/>
            <person name="Westerberg I."/>
            <person name="Brannstrom I.O."/>
            <person name="Guillou S."/>
            <person name="Cros-Aarteil S."/>
            <person name="Calhoun S."/>
            <person name="Haridas S."/>
            <person name="Kuo A."/>
            <person name="Mondo S."/>
            <person name="Pangilinan J."/>
            <person name="Riley R."/>
            <person name="LaButti K."/>
            <person name="Andreopoulos B."/>
            <person name="Lipzen A."/>
            <person name="Chen C."/>
            <person name="Yan M."/>
            <person name="Daum C."/>
            <person name="Ng V."/>
            <person name="Clum A."/>
            <person name="Steindorff A."/>
            <person name="Ohm R.A."/>
            <person name="Martin F."/>
            <person name="Silar P."/>
            <person name="Natvig D.O."/>
            <person name="Lalanne C."/>
            <person name="Gautier V."/>
            <person name="Ament-Velasquez S.L."/>
            <person name="Kruys A."/>
            <person name="Hutchinson M.I."/>
            <person name="Powell A.J."/>
            <person name="Barry K."/>
            <person name="Miller A.N."/>
            <person name="Grigoriev I.V."/>
            <person name="Debuchy R."/>
            <person name="Gladieux P."/>
            <person name="Hiltunen Thoren M."/>
            <person name="Johannesson H."/>
        </authorList>
    </citation>
    <scope>NUCLEOTIDE SEQUENCE</scope>
    <source>
        <strain evidence="2">PSN293</strain>
    </source>
</reference>
<proteinExistence type="predicted"/>
<feature type="region of interest" description="Disordered" evidence="1">
    <location>
        <begin position="18"/>
        <end position="45"/>
    </location>
</feature>
<dbReference type="AlphaFoldDB" id="A0AAN7B560"/>
<dbReference type="Pfam" id="PF12311">
    <property type="entry name" value="DUF3632"/>
    <property type="match status" value="1"/>
</dbReference>
<sequence>MASQAKITNRFDSLRLEYSESEEEVPVEAGEESDSDVSVEVGRNSDSEEDFAIGAGLDALKETVWRQKITSCPEYEIIANLVPEDDKSASVEETINAIVEITKDCLQKWVDGEKRPTAETTVRLLEKMEHDISRHVAVTWSSVMELANATPREWQGKLLEFTLQLEKTNVKGPGSKHDKHLTHQRERVWTSGSASAIAPVYRELEETTEEPENHKRRSSKRDLYLALSPEQAERNGNLISFGAQYIDATARKQSFDSRLLWAIHAHIAPAVRPFYTPLWKNKGRAKIPEPLVQAACLRLNYAGDKLWEWAVKKDDWERRNGIHPDETKEREIGCLTIHNYKEWFKVLDKLLKSQGRGNVWMYRNKRLSDANEALLAETLTRMHRAIKTGPQPDKTIEWETAYKERMEFIDSYRVNKSDQDSDAYYSSSYDPEEDLDPVSPNFNRHAFEQRHFSGPAHEKGRVKGRIRK</sequence>
<feature type="region of interest" description="Disordered" evidence="1">
    <location>
        <begin position="418"/>
        <end position="468"/>
    </location>
</feature>
<reference evidence="2" key="2">
    <citation type="submission" date="2023-05" db="EMBL/GenBank/DDBJ databases">
        <authorList>
            <consortium name="Lawrence Berkeley National Laboratory"/>
            <person name="Steindorff A."/>
            <person name="Hensen N."/>
            <person name="Bonometti L."/>
            <person name="Westerberg I."/>
            <person name="Brannstrom I.O."/>
            <person name="Guillou S."/>
            <person name="Cros-Aarteil S."/>
            <person name="Calhoun S."/>
            <person name="Haridas S."/>
            <person name="Kuo A."/>
            <person name="Mondo S."/>
            <person name="Pangilinan J."/>
            <person name="Riley R."/>
            <person name="Labutti K."/>
            <person name="Andreopoulos B."/>
            <person name="Lipzen A."/>
            <person name="Chen C."/>
            <person name="Yanf M."/>
            <person name="Daum C."/>
            <person name="Ng V."/>
            <person name="Clum A."/>
            <person name="Ohm R."/>
            <person name="Martin F."/>
            <person name="Silar P."/>
            <person name="Natvig D."/>
            <person name="Lalanne C."/>
            <person name="Gautier V."/>
            <person name="Ament-Velasquez S.L."/>
            <person name="Kruys A."/>
            <person name="Hutchinson M.I."/>
            <person name="Powell A.J."/>
            <person name="Barry K."/>
            <person name="Miller A.N."/>
            <person name="Grigoriev I.V."/>
            <person name="Debuchy R."/>
            <person name="Gladieux P."/>
            <person name="Thoren M.H."/>
            <person name="Johannesson H."/>
        </authorList>
    </citation>
    <scope>NUCLEOTIDE SEQUENCE</scope>
    <source>
        <strain evidence="2">PSN293</strain>
    </source>
</reference>
<name>A0AAN7B560_9PEZI</name>
<accession>A0AAN7B560</accession>
<gene>
    <name evidence="2" type="ORF">QBC37DRAFT_403166</name>
</gene>
<evidence type="ECO:0000313" key="2">
    <source>
        <dbReference type="EMBL" id="KAK4210684.1"/>
    </source>
</evidence>
<evidence type="ECO:0000256" key="1">
    <source>
        <dbReference type="SAM" id="MobiDB-lite"/>
    </source>
</evidence>
<evidence type="ECO:0000313" key="3">
    <source>
        <dbReference type="Proteomes" id="UP001301769"/>
    </source>
</evidence>
<dbReference type="InterPro" id="IPR022085">
    <property type="entry name" value="OpdG"/>
</dbReference>
<dbReference type="Proteomes" id="UP001301769">
    <property type="component" value="Unassembled WGS sequence"/>
</dbReference>
<keyword evidence="3" id="KW-1185">Reference proteome</keyword>
<protein>
    <submittedName>
        <fullName evidence="2">Uncharacterized protein</fullName>
    </submittedName>
</protein>
<feature type="compositionally biased region" description="Basic and acidic residues" evidence="1">
    <location>
        <begin position="445"/>
        <end position="461"/>
    </location>
</feature>
<dbReference type="EMBL" id="MU858168">
    <property type="protein sequence ID" value="KAK4210684.1"/>
    <property type="molecule type" value="Genomic_DNA"/>
</dbReference>
<feature type="compositionally biased region" description="Acidic residues" evidence="1">
    <location>
        <begin position="19"/>
        <end position="37"/>
    </location>
</feature>
<organism evidence="2 3">
    <name type="scientific">Rhypophila decipiens</name>
    <dbReference type="NCBI Taxonomy" id="261697"/>
    <lineage>
        <taxon>Eukaryota</taxon>
        <taxon>Fungi</taxon>
        <taxon>Dikarya</taxon>
        <taxon>Ascomycota</taxon>
        <taxon>Pezizomycotina</taxon>
        <taxon>Sordariomycetes</taxon>
        <taxon>Sordariomycetidae</taxon>
        <taxon>Sordariales</taxon>
        <taxon>Naviculisporaceae</taxon>
        <taxon>Rhypophila</taxon>
    </lineage>
</organism>